<evidence type="ECO:0000313" key="1">
    <source>
        <dbReference type="EMBL" id="WIA15794.1"/>
    </source>
</evidence>
<evidence type="ECO:0000313" key="2">
    <source>
        <dbReference type="Proteomes" id="UP001244341"/>
    </source>
</evidence>
<organism evidence="1 2">
    <name type="scientific">Tetradesmus obliquus</name>
    <name type="common">Green alga</name>
    <name type="synonym">Acutodesmus obliquus</name>
    <dbReference type="NCBI Taxonomy" id="3088"/>
    <lineage>
        <taxon>Eukaryota</taxon>
        <taxon>Viridiplantae</taxon>
        <taxon>Chlorophyta</taxon>
        <taxon>core chlorophytes</taxon>
        <taxon>Chlorophyceae</taxon>
        <taxon>CS clade</taxon>
        <taxon>Sphaeropleales</taxon>
        <taxon>Scenedesmaceae</taxon>
        <taxon>Tetradesmus</taxon>
    </lineage>
</organism>
<protein>
    <submittedName>
        <fullName evidence="1">Uncharacterized protein</fullName>
    </submittedName>
</protein>
<reference evidence="1 2" key="1">
    <citation type="submission" date="2023-05" db="EMBL/GenBank/DDBJ databases">
        <title>A 100% complete, gapless, phased diploid assembly of the Scenedesmus obliquus UTEX 3031 genome.</title>
        <authorList>
            <person name="Biondi T.C."/>
            <person name="Hanschen E.R."/>
            <person name="Kwon T."/>
            <person name="Eng W."/>
            <person name="Kruse C.P.S."/>
            <person name="Koehler S.I."/>
            <person name="Kunde Y."/>
            <person name="Gleasner C.D."/>
            <person name="You Mak K.T."/>
            <person name="Polle J."/>
            <person name="Hovde B.T."/>
            <person name="Starkenburg S.R."/>
        </authorList>
    </citation>
    <scope>NUCLEOTIDE SEQUENCE [LARGE SCALE GENOMIC DNA]</scope>
    <source>
        <strain evidence="1 2">DOE0152z</strain>
    </source>
</reference>
<proteinExistence type="predicted"/>
<accession>A0ABY8U338</accession>
<name>A0ABY8U338_TETOB</name>
<sequence>MRPRLLASELASAGNKVTLLRAGSQQQQFCDRFQGANANFPTQQNLLLHATRDTADVDQAPSPLVQAYSANMERDDPATLLVHVRKEVLCEHRPPAAVITEARARLPRQRRAAADMDTALCSGVLSDFRLLHAETLAGAAKFYKQGIHFTQYVMAALDYAGSAVAWSTAAMDLGCEEPGERDADAVAALEARYATLTALGSRLDQLAGDAVTKKKSMHVCDLVGSEADDAYNT</sequence>
<dbReference type="Proteomes" id="UP001244341">
    <property type="component" value="Chromosome 6b"/>
</dbReference>
<keyword evidence="2" id="KW-1185">Reference proteome</keyword>
<dbReference type="EMBL" id="CP126213">
    <property type="protein sequence ID" value="WIA15794.1"/>
    <property type="molecule type" value="Genomic_DNA"/>
</dbReference>
<gene>
    <name evidence="1" type="ORF">OEZ85_002405</name>
</gene>